<proteinExistence type="predicted"/>
<gene>
    <name evidence="3" type="ORF">ACFONJ_05625</name>
</gene>
<dbReference type="Pfam" id="PF20033">
    <property type="entry name" value="DUF6438"/>
    <property type="match status" value="1"/>
</dbReference>
<dbReference type="EMBL" id="JBHRYO010000002">
    <property type="protein sequence ID" value="MFC3755446.1"/>
    <property type="molecule type" value="Genomic_DNA"/>
</dbReference>
<name>A0ABV7XR13_9FLAO</name>
<evidence type="ECO:0000313" key="4">
    <source>
        <dbReference type="Proteomes" id="UP001595735"/>
    </source>
</evidence>
<sequence length="374" mass="43617">MKKLIPFILLILLISSCHSFEKKELTGEWVIEEKQDDEPPSPFQRDPQIIIFKGDGTYTYKNGMFNFDQDSVRYYGENTRFKIKGDSLLVFNPIKKKFESQKIVELGKNKIILETKKKKLTTLIPFKSKAYENLNPQIDKIIVSKSACFGNCPINSTVIDTQGNFLFYGDSYNLKNGFFSSKVSSQITKEIFDEIKYIDFYSLKPNYSAYITDQASSTITFISKGKILKTVYDYGEQSPFELRRLIRNISYLYQNIPLQTLSIDPLSIYNFRSETKRISLKASEKFYLSSELLKAKTISPYSGNLPFTGKYRLPIPTSEDYKNFYLYERSINTDGKIFKIQLEDKTFKTLDLGYNFFNENHLIRFKNDSIRKPY</sequence>
<reference evidence="4" key="1">
    <citation type="journal article" date="2019" name="Int. J. Syst. Evol. Microbiol.">
        <title>The Global Catalogue of Microorganisms (GCM) 10K type strain sequencing project: providing services to taxonomists for standard genome sequencing and annotation.</title>
        <authorList>
            <consortium name="The Broad Institute Genomics Platform"/>
            <consortium name="The Broad Institute Genome Sequencing Center for Infectious Disease"/>
            <person name="Wu L."/>
            <person name="Ma J."/>
        </authorList>
    </citation>
    <scope>NUCLEOTIDE SEQUENCE [LARGE SCALE GENOMIC DNA]</scope>
    <source>
        <strain evidence="4">CECT 7798</strain>
    </source>
</reference>
<evidence type="ECO:0000313" key="3">
    <source>
        <dbReference type="EMBL" id="MFC3755446.1"/>
    </source>
</evidence>
<protein>
    <submittedName>
        <fullName evidence="3">DUF6438 domain-containing protein</fullName>
    </submittedName>
</protein>
<evidence type="ECO:0000259" key="2">
    <source>
        <dbReference type="Pfam" id="PF20033"/>
    </source>
</evidence>
<dbReference type="Proteomes" id="UP001595735">
    <property type="component" value="Unassembled WGS sequence"/>
</dbReference>
<keyword evidence="1" id="KW-0732">Signal</keyword>
<feature type="domain" description="DUF6438" evidence="2">
    <location>
        <begin position="139"/>
        <end position="252"/>
    </location>
</feature>
<accession>A0ABV7XR13</accession>
<comment type="caution">
    <text evidence="3">The sequence shown here is derived from an EMBL/GenBank/DDBJ whole genome shotgun (WGS) entry which is preliminary data.</text>
</comment>
<dbReference type="PROSITE" id="PS51257">
    <property type="entry name" value="PROKAR_LIPOPROTEIN"/>
    <property type="match status" value="1"/>
</dbReference>
<organism evidence="3 4">
    <name type="scientific">Chryseobacterium tructae</name>
    <dbReference type="NCBI Taxonomy" id="1037380"/>
    <lineage>
        <taxon>Bacteria</taxon>
        <taxon>Pseudomonadati</taxon>
        <taxon>Bacteroidota</taxon>
        <taxon>Flavobacteriia</taxon>
        <taxon>Flavobacteriales</taxon>
        <taxon>Weeksellaceae</taxon>
        <taxon>Chryseobacterium group</taxon>
        <taxon>Chryseobacterium</taxon>
    </lineage>
</organism>
<feature type="signal peptide" evidence="1">
    <location>
        <begin position="1"/>
        <end position="19"/>
    </location>
</feature>
<dbReference type="InterPro" id="IPR045497">
    <property type="entry name" value="DUF6438"/>
</dbReference>
<feature type="chain" id="PRO_5045573410" evidence="1">
    <location>
        <begin position="20"/>
        <end position="374"/>
    </location>
</feature>
<dbReference type="RefSeq" id="WP_290295493.1">
    <property type="nucleotide sequence ID" value="NZ_JAUFQR010000001.1"/>
</dbReference>
<evidence type="ECO:0000256" key="1">
    <source>
        <dbReference type="SAM" id="SignalP"/>
    </source>
</evidence>
<keyword evidence="4" id="KW-1185">Reference proteome</keyword>